<proteinExistence type="predicted"/>
<dbReference type="AlphaFoldDB" id="T1C2W1"/>
<keyword evidence="1" id="KW-1133">Transmembrane helix</keyword>
<evidence type="ECO:0000256" key="1">
    <source>
        <dbReference type="SAM" id="Phobius"/>
    </source>
</evidence>
<comment type="caution">
    <text evidence="2">The sequence shown here is derived from an EMBL/GenBank/DDBJ whole genome shotgun (WGS) entry which is preliminary data.</text>
</comment>
<sequence length="50" mass="5845">MSSSFLYLDIYLVLFVLALFLLMSLKIIFEYQRAVVFRLGRFQKVKGPGL</sequence>
<reference evidence="2" key="1">
    <citation type="submission" date="2013-08" db="EMBL/GenBank/DDBJ databases">
        <authorList>
            <person name="Mendez C."/>
            <person name="Richter M."/>
            <person name="Ferrer M."/>
            <person name="Sanchez J."/>
        </authorList>
    </citation>
    <scope>NUCLEOTIDE SEQUENCE</scope>
</reference>
<accession>T1C2W1</accession>
<reference evidence="2" key="2">
    <citation type="journal article" date="2014" name="ISME J.">
        <title>Microbial stratification in low pH oxic and suboxic macroscopic growths along an acid mine drainage.</title>
        <authorList>
            <person name="Mendez-Garcia C."/>
            <person name="Mesa V."/>
            <person name="Sprenger R.R."/>
            <person name="Richter M."/>
            <person name="Diez M.S."/>
            <person name="Solano J."/>
            <person name="Bargiela R."/>
            <person name="Golyshina O.V."/>
            <person name="Manteca A."/>
            <person name="Ramos J.L."/>
            <person name="Gallego J.R."/>
            <person name="Llorente I."/>
            <person name="Martins Dos Santos V.A."/>
            <person name="Jensen O.N."/>
            <person name="Pelaez A.I."/>
            <person name="Sanchez J."/>
            <person name="Ferrer M."/>
        </authorList>
    </citation>
    <scope>NUCLEOTIDE SEQUENCE</scope>
</reference>
<keyword evidence="1" id="KW-0812">Transmembrane</keyword>
<evidence type="ECO:0000313" key="2">
    <source>
        <dbReference type="EMBL" id="EQD59599.1"/>
    </source>
</evidence>
<keyword evidence="1" id="KW-0472">Membrane</keyword>
<organism evidence="2">
    <name type="scientific">mine drainage metagenome</name>
    <dbReference type="NCBI Taxonomy" id="410659"/>
    <lineage>
        <taxon>unclassified sequences</taxon>
        <taxon>metagenomes</taxon>
        <taxon>ecological metagenomes</taxon>
    </lineage>
</organism>
<name>T1C2W1_9ZZZZ</name>
<protein>
    <submittedName>
        <fullName evidence="2">Uncharacterized protein</fullName>
    </submittedName>
</protein>
<gene>
    <name evidence="2" type="ORF">B1B_08141</name>
</gene>
<feature type="transmembrane region" description="Helical" evidence="1">
    <location>
        <begin position="6"/>
        <end position="29"/>
    </location>
</feature>
<feature type="non-terminal residue" evidence="2">
    <location>
        <position position="50"/>
    </location>
</feature>
<dbReference type="EMBL" id="AUZY01005274">
    <property type="protein sequence ID" value="EQD59599.1"/>
    <property type="molecule type" value="Genomic_DNA"/>
</dbReference>